<dbReference type="Pfam" id="PF00248">
    <property type="entry name" value="Aldo_ket_red"/>
    <property type="match status" value="1"/>
</dbReference>
<proteinExistence type="predicted"/>
<dbReference type="PANTHER" id="PTHR11732">
    <property type="entry name" value="ALDO/KETO REDUCTASE"/>
    <property type="match status" value="1"/>
</dbReference>
<comment type="caution">
    <text evidence="2">The sequence shown here is derived from an EMBL/GenBank/DDBJ whole genome shotgun (WGS) entry which is preliminary data.</text>
</comment>
<protein>
    <recommendedName>
        <fullName evidence="1">NADP-dependent oxidoreductase domain-containing protein</fullName>
    </recommendedName>
</protein>
<dbReference type="SUPFAM" id="SSF51430">
    <property type="entry name" value="NAD(P)-linked oxidoreductase"/>
    <property type="match status" value="1"/>
</dbReference>
<sequence length="327" mass="36669">MVETITLQNGKKMPIVGLGSYQVSDELELETTLNAALEAGYRHIDTAYLYGNEHIIGRVLKNWLDTGRITREELFVVTKLPAIGMTTEKVPHFLNKSLSSLQLSYIDLYLIHTPFGLQYVDDETRFPTKDGAALIDLTTDLVAIWKALEVEVDAGRVKSLGISNFNGEQAQRIVNIARHKPVNNQVELHAYFQQKELREICKKLGISVCAYAPFGSPGRKTFYAARGVQFESNGLLEDPTVARIANKYGKTSAQILLRFLTQQGVIVIPKSVNPTRIQQNIQVFDIQLSPEEIKELEALDQGDAGRTFTFSVFRGIQNHPEFPFKGK</sequence>
<dbReference type="InterPro" id="IPR020471">
    <property type="entry name" value="AKR"/>
</dbReference>
<dbReference type="PROSITE" id="PS00062">
    <property type="entry name" value="ALDOKETO_REDUCTASE_2"/>
    <property type="match status" value="1"/>
</dbReference>
<dbReference type="InterPro" id="IPR036812">
    <property type="entry name" value="NAD(P)_OxRdtase_dom_sf"/>
</dbReference>
<dbReference type="PRINTS" id="PR00069">
    <property type="entry name" value="ALDKETRDTASE"/>
</dbReference>
<dbReference type="EMBL" id="CAXLJM020000118">
    <property type="protein sequence ID" value="CAL8137514.1"/>
    <property type="molecule type" value="Genomic_DNA"/>
</dbReference>
<dbReference type="PROSITE" id="PS00798">
    <property type="entry name" value="ALDOKETO_REDUCTASE_1"/>
    <property type="match status" value="1"/>
</dbReference>
<evidence type="ECO:0000259" key="1">
    <source>
        <dbReference type="Pfam" id="PF00248"/>
    </source>
</evidence>
<dbReference type="InterPro" id="IPR023210">
    <property type="entry name" value="NADP_OxRdtase_dom"/>
</dbReference>
<organism evidence="2 3">
    <name type="scientific">Orchesella dallaii</name>
    <dbReference type="NCBI Taxonomy" id="48710"/>
    <lineage>
        <taxon>Eukaryota</taxon>
        <taxon>Metazoa</taxon>
        <taxon>Ecdysozoa</taxon>
        <taxon>Arthropoda</taxon>
        <taxon>Hexapoda</taxon>
        <taxon>Collembola</taxon>
        <taxon>Entomobryomorpha</taxon>
        <taxon>Entomobryoidea</taxon>
        <taxon>Orchesellidae</taxon>
        <taxon>Orchesellinae</taxon>
        <taxon>Orchesella</taxon>
    </lineage>
</organism>
<dbReference type="PIRSF" id="PIRSF000097">
    <property type="entry name" value="AKR"/>
    <property type="match status" value="1"/>
</dbReference>
<dbReference type="PROSITE" id="PS00063">
    <property type="entry name" value="ALDOKETO_REDUCTASE_3"/>
    <property type="match status" value="1"/>
</dbReference>
<gene>
    <name evidence="2" type="ORF">ODALV1_LOCUS26951</name>
</gene>
<evidence type="ECO:0000313" key="2">
    <source>
        <dbReference type="EMBL" id="CAL8137514.1"/>
    </source>
</evidence>
<dbReference type="Gene3D" id="3.20.20.100">
    <property type="entry name" value="NADP-dependent oxidoreductase domain"/>
    <property type="match status" value="1"/>
</dbReference>
<dbReference type="Proteomes" id="UP001642540">
    <property type="component" value="Unassembled WGS sequence"/>
</dbReference>
<evidence type="ECO:0000313" key="3">
    <source>
        <dbReference type="Proteomes" id="UP001642540"/>
    </source>
</evidence>
<accession>A0ABP1RWU9</accession>
<reference evidence="2 3" key="1">
    <citation type="submission" date="2024-08" db="EMBL/GenBank/DDBJ databases">
        <authorList>
            <person name="Cucini C."/>
            <person name="Frati F."/>
        </authorList>
    </citation>
    <scope>NUCLEOTIDE SEQUENCE [LARGE SCALE GENOMIC DNA]</scope>
</reference>
<name>A0ABP1RWU9_9HEXA</name>
<dbReference type="InterPro" id="IPR018170">
    <property type="entry name" value="Aldo/ket_reductase_CS"/>
</dbReference>
<keyword evidence="3" id="KW-1185">Reference proteome</keyword>
<feature type="domain" description="NADP-dependent oxidoreductase" evidence="1">
    <location>
        <begin position="23"/>
        <end position="300"/>
    </location>
</feature>